<accession>A0A0D2MAQ2</accession>
<dbReference type="EMBL" id="KN817567">
    <property type="protein sequence ID" value="KJA20458.1"/>
    <property type="molecule type" value="Genomic_DNA"/>
</dbReference>
<evidence type="ECO:0000313" key="4">
    <source>
        <dbReference type="Proteomes" id="UP000054270"/>
    </source>
</evidence>
<sequence length="531" mass="57505">MPALNARHAYGAPFQELPVDVLPTIFAHLDGLGDWHACTLVNKLFCRLATPFLYRTLDSRIISKTFRYHPSFTLLARPKLARYVRHVTETDAIHDGMLTHYPDIIERTFAALALCANLHSLTWIEESACAPDTLPALLSVVRMLPLRALTIRTHNDLSADAWAQIIALEGVRRVVLWCMEGPPRALHSQPLPLGTTLTHLELGRCAGVRFILRAAVFAQFPLLQSLRLKGVHAATLPAILACLPNLHTLDAEYLGSTSARQGPRQALDTASVVNAGGVVSPPPCLRHLTVRTSSLDTLGVQRLWTWICVELVPYSGLETFRLHAFAYSFAYTTSPNAPLPGRRSGPSTGSSMGVDMDRGPRAFLADGGAGPGVPRRFLLDLGALHGATLTALELGDAPLALSDVRCACALFTQLAVLRCAVACADVDSLIAAIAPAERLTTLSLKVRWLPQAGGGGPDAEANTRFTLADARRMMCCSAGSKLRTISVGRVQYTGSWELKDPTSVTSKENAEAGRVMKFVVSAEVVDDRWKT</sequence>
<proteinExistence type="predicted"/>
<dbReference type="OMA" id="CMEGPPR"/>
<dbReference type="InterPro" id="IPR001810">
    <property type="entry name" value="F-box_dom"/>
</dbReference>
<dbReference type="Pfam" id="PF24758">
    <property type="entry name" value="LRR_At5g56370"/>
    <property type="match status" value="1"/>
</dbReference>
<evidence type="ECO:0000259" key="2">
    <source>
        <dbReference type="Pfam" id="PF24758"/>
    </source>
</evidence>
<dbReference type="InterPro" id="IPR032675">
    <property type="entry name" value="LRR_dom_sf"/>
</dbReference>
<reference evidence="4" key="1">
    <citation type="submission" date="2014-04" db="EMBL/GenBank/DDBJ databases">
        <title>Evolutionary Origins and Diversification of the Mycorrhizal Mutualists.</title>
        <authorList>
            <consortium name="DOE Joint Genome Institute"/>
            <consortium name="Mycorrhizal Genomics Consortium"/>
            <person name="Kohler A."/>
            <person name="Kuo A."/>
            <person name="Nagy L.G."/>
            <person name="Floudas D."/>
            <person name="Copeland A."/>
            <person name="Barry K.W."/>
            <person name="Cichocki N."/>
            <person name="Veneault-Fourrey C."/>
            <person name="LaButti K."/>
            <person name="Lindquist E.A."/>
            <person name="Lipzen A."/>
            <person name="Lundell T."/>
            <person name="Morin E."/>
            <person name="Murat C."/>
            <person name="Riley R."/>
            <person name="Ohm R."/>
            <person name="Sun H."/>
            <person name="Tunlid A."/>
            <person name="Henrissat B."/>
            <person name="Grigoriev I.V."/>
            <person name="Hibbett D.S."/>
            <person name="Martin F."/>
        </authorList>
    </citation>
    <scope>NUCLEOTIDE SEQUENCE [LARGE SCALE GENOMIC DNA]</scope>
    <source>
        <strain evidence="4">FD-334 SS-4</strain>
    </source>
</reference>
<dbReference type="OrthoDB" id="5297217at2759"/>
<name>A0A0D2MAQ2_HYPSF</name>
<dbReference type="Gene3D" id="3.80.10.10">
    <property type="entry name" value="Ribonuclease Inhibitor"/>
    <property type="match status" value="1"/>
</dbReference>
<dbReference type="STRING" id="945553.A0A0D2MAQ2"/>
<keyword evidence="4" id="KW-1185">Reference proteome</keyword>
<protein>
    <submittedName>
        <fullName evidence="3">Uncharacterized protein</fullName>
    </submittedName>
</protein>
<feature type="domain" description="F-box" evidence="1">
    <location>
        <begin position="14"/>
        <end position="58"/>
    </location>
</feature>
<evidence type="ECO:0000313" key="3">
    <source>
        <dbReference type="EMBL" id="KJA20458.1"/>
    </source>
</evidence>
<dbReference type="Proteomes" id="UP000054270">
    <property type="component" value="Unassembled WGS sequence"/>
</dbReference>
<evidence type="ECO:0000259" key="1">
    <source>
        <dbReference type="Pfam" id="PF12937"/>
    </source>
</evidence>
<dbReference type="SUPFAM" id="SSF52047">
    <property type="entry name" value="RNI-like"/>
    <property type="match status" value="1"/>
</dbReference>
<feature type="domain" description="F-box/LRR-repeat protein 15/At3g58940/PEG3-like LRR" evidence="2">
    <location>
        <begin position="160"/>
        <end position="251"/>
    </location>
</feature>
<organism evidence="3 4">
    <name type="scientific">Hypholoma sublateritium (strain FD-334 SS-4)</name>
    <dbReference type="NCBI Taxonomy" id="945553"/>
    <lineage>
        <taxon>Eukaryota</taxon>
        <taxon>Fungi</taxon>
        <taxon>Dikarya</taxon>
        <taxon>Basidiomycota</taxon>
        <taxon>Agaricomycotina</taxon>
        <taxon>Agaricomycetes</taxon>
        <taxon>Agaricomycetidae</taxon>
        <taxon>Agaricales</taxon>
        <taxon>Agaricineae</taxon>
        <taxon>Strophariaceae</taxon>
        <taxon>Hypholoma</taxon>
    </lineage>
</organism>
<dbReference type="InterPro" id="IPR055411">
    <property type="entry name" value="LRR_FXL15/At3g58940/PEG3-like"/>
</dbReference>
<dbReference type="AlphaFoldDB" id="A0A0D2MAQ2"/>
<gene>
    <name evidence="3" type="ORF">HYPSUDRAFT_88713</name>
</gene>
<dbReference type="Pfam" id="PF12937">
    <property type="entry name" value="F-box-like"/>
    <property type="match status" value="1"/>
</dbReference>